<feature type="domain" description="UDP-N-acetylglucosamine 2-epimerase" evidence="5">
    <location>
        <begin position="33"/>
        <end position="372"/>
    </location>
</feature>
<dbReference type="EMBL" id="BMMX01000024">
    <property type="protein sequence ID" value="GGL05571.1"/>
    <property type="molecule type" value="Genomic_DNA"/>
</dbReference>
<gene>
    <name evidence="6" type="ORF">GCM10012284_45010</name>
</gene>
<dbReference type="Proteomes" id="UP000656042">
    <property type="component" value="Unassembled WGS sequence"/>
</dbReference>
<dbReference type="InterPro" id="IPR003331">
    <property type="entry name" value="UDP_GlcNAc_Epimerase_2_dom"/>
</dbReference>
<dbReference type="InterPro" id="IPR029767">
    <property type="entry name" value="WecB-like"/>
</dbReference>
<dbReference type="PANTHER" id="PTHR43174">
    <property type="entry name" value="UDP-N-ACETYLGLUCOSAMINE 2-EPIMERASE"/>
    <property type="match status" value="1"/>
</dbReference>
<evidence type="ECO:0000259" key="5">
    <source>
        <dbReference type="Pfam" id="PF02350"/>
    </source>
</evidence>
<organism evidence="6 7">
    <name type="scientific">Mangrovihabitans endophyticus</name>
    <dbReference type="NCBI Taxonomy" id="1751298"/>
    <lineage>
        <taxon>Bacteria</taxon>
        <taxon>Bacillati</taxon>
        <taxon>Actinomycetota</taxon>
        <taxon>Actinomycetes</taxon>
        <taxon>Micromonosporales</taxon>
        <taxon>Micromonosporaceae</taxon>
        <taxon>Mangrovihabitans</taxon>
    </lineage>
</organism>
<comment type="caution">
    <text evidence="6">The sequence shown here is derived from an EMBL/GenBank/DDBJ whole genome shotgun (WGS) entry which is preliminary data.</text>
</comment>
<keyword evidence="7" id="KW-1185">Reference proteome</keyword>
<evidence type="ECO:0000313" key="7">
    <source>
        <dbReference type="Proteomes" id="UP000656042"/>
    </source>
</evidence>
<evidence type="ECO:0000256" key="2">
    <source>
        <dbReference type="ARBA" id="ARBA00038209"/>
    </source>
</evidence>
<dbReference type="AlphaFoldDB" id="A0A8J3C1V6"/>
<dbReference type="SUPFAM" id="SSF53756">
    <property type="entry name" value="UDP-Glycosyltransferase/glycogen phosphorylase"/>
    <property type="match status" value="1"/>
</dbReference>
<comment type="similarity">
    <text evidence="2 4">Belongs to the UDP-N-acetylglucosamine 2-epimerase family.</text>
</comment>
<evidence type="ECO:0000256" key="3">
    <source>
        <dbReference type="ARBA" id="ARBA00038858"/>
    </source>
</evidence>
<evidence type="ECO:0000256" key="4">
    <source>
        <dbReference type="RuleBase" id="RU003513"/>
    </source>
</evidence>
<dbReference type="PANTHER" id="PTHR43174:SF2">
    <property type="entry name" value="UDP-N-ACETYLGLUCOSAMINE 2-EPIMERASE"/>
    <property type="match status" value="1"/>
</dbReference>
<dbReference type="Pfam" id="PF02350">
    <property type="entry name" value="Epimerase_2"/>
    <property type="match status" value="1"/>
</dbReference>
<dbReference type="Gene3D" id="3.40.50.2000">
    <property type="entry name" value="Glycogen Phosphorylase B"/>
    <property type="match status" value="2"/>
</dbReference>
<dbReference type="EC" id="5.1.3.14" evidence="3"/>
<accession>A0A8J3C1V6</accession>
<dbReference type="RefSeq" id="WP_189081267.1">
    <property type="nucleotide sequence ID" value="NZ_BMMX01000024.1"/>
</dbReference>
<evidence type="ECO:0000313" key="6">
    <source>
        <dbReference type="EMBL" id="GGL05571.1"/>
    </source>
</evidence>
<sequence length="399" mass="41396">MPPREVHLVGGTPWEAMLLAPVAVALRDAGLLEPVLVICGRRLAATRRVLAAFGLSPDVRVPPPAPVSVDADPRGVMMQRLDALWATRTPAAVIVPGRALAGEAAPTGLAAALAAHWRRVPVVQLDAGERRADLADTLADDADRRLAAQVTTIHLTATPNAAMNLLDERVPAGDVLVTGSTAVDAAVAVAGRRLRYETSAVATARSGPARPLMLVVARHPQTRGAALEGVLTAVRALVQRRTDMEVVMLRPPGPAAREHAGRLLGDLDRVTVLTALSHADLCRLVSEASLLVSDVGDLVPLAPSFGVPVLSLRWSDDLPEALHAGCARLVPCETAQIVAHADDLLDSPVRRDAMTAGGNPYGDGLAGRRAAQASAALLGLAAPPEPMPSPGTVPFGATA</sequence>
<evidence type="ECO:0000256" key="1">
    <source>
        <dbReference type="ARBA" id="ARBA00023235"/>
    </source>
</evidence>
<proteinExistence type="inferred from homology"/>
<reference evidence="6" key="1">
    <citation type="journal article" date="2014" name="Int. J. Syst. Evol. Microbiol.">
        <title>Complete genome sequence of Corynebacterium casei LMG S-19264T (=DSM 44701T), isolated from a smear-ripened cheese.</title>
        <authorList>
            <consortium name="US DOE Joint Genome Institute (JGI-PGF)"/>
            <person name="Walter F."/>
            <person name="Albersmeier A."/>
            <person name="Kalinowski J."/>
            <person name="Ruckert C."/>
        </authorList>
    </citation>
    <scope>NUCLEOTIDE SEQUENCE</scope>
    <source>
        <strain evidence="6">CGMCC 4.7299</strain>
    </source>
</reference>
<protein>
    <recommendedName>
        <fullName evidence="3">UDP-N-acetylglucosamine 2-epimerase (non-hydrolyzing)</fullName>
        <ecNumber evidence="3">5.1.3.14</ecNumber>
    </recommendedName>
</protein>
<keyword evidence="1 4" id="KW-0413">Isomerase</keyword>
<reference evidence="6" key="2">
    <citation type="submission" date="2020-09" db="EMBL/GenBank/DDBJ databases">
        <authorList>
            <person name="Sun Q."/>
            <person name="Zhou Y."/>
        </authorList>
    </citation>
    <scope>NUCLEOTIDE SEQUENCE</scope>
    <source>
        <strain evidence="6">CGMCC 4.7299</strain>
    </source>
</reference>
<dbReference type="GO" id="GO:0008761">
    <property type="term" value="F:UDP-N-acetylglucosamine 2-epimerase activity"/>
    <property type="evidence" value="ECO:0007669"/>
    <property type="project" value="UniProtKB-EC"/>
</dbReference>
<name>A0A8J3C1V6_9ACTN</name>